<evidence type="ECO:0000313" key="7">
    <source>
        <dbReference type="Proteomes" id="UP000321079"/>
    </source>
</evidence>
<comment type="caution">
    <text evidence="6">The sequence shown here is derived from an EMBL/GenBank/DDBJ whole genome shotgun (WGS) entry which is preliminary data.</text>
</comment>
<evidence type="ECO:0000256" key="4">
    <source>
        <dbReference type="ARBA" id="ARBA00023163"/>
    </source>
</evidence>
<evidence type="ECO:0000259" key="5">
    <source>
        <dbReference type="PROSITE" id="PS50931"/>
    </source>
</evidence>
<reference evidence="6 7" key="1">
    <citation type="submission" date="2019-07" db="EMBL/GenBank/DDBJ databases">
        <title>Whole genome shotgun sequence of Gluconobacter kanchanaburiensis NBRC 103587.</title>
        <authorList>
            <person name="Hosoyama A."/>
            <person name="Uohara A."/>
            <person name="Ohji S."/>
            <person name="Ichikawa N."/>
        </authorList>
    </citation>
    <scope>NUCLEOTIDE SEQUENCE [LARGE SCALE GENOMIC DNA]</scope>
    <source>
        <strain evidence="6 7">NBRC 103587</strain>
    </source>
</reference>
<dbReference type="EMBL" id="BJVA01000002">
    <property type="protein sequence ID" value="GEK95162.1"/>
    <property type="molecule type" value="Genomic_DNA"/>
</dbReference>
<dbReference type="InterPro" id="IPR036388">
    <property type="entry name" value="WH-like_DNA-bd_sf"/>
</dbReference>
<organism evidence="6 7">
    <name type="scientific">Gluconobacter kanchanaburiensis NBRC 103587</name>
    <dbReference type="NCBI Taxonomy" id="1307948"/>
    <lineage>
        <taxon>Bacteria</taxon>
        <taxon>Pseudomonadati</taxon>
        <taxon>Pseudomonadota</taxon>
        <taxon>Alphaproteobacteria</taxon>
        <taxon>Acetobacterales</taxon>
        <taxon>Acetobacteraceae</taxon>
        <taxon>Gluconobacter</taxon>
    </lineage>
</organism>
<gene>
    <name evidence="6" type="ORF">GKA01_03590</name>
</gene>
<dbReference type="PANTHER" id="PTHR30118">
    <property type="entry name" value="HTH-TYPE TRANSCRIPTIONAL REGULATOR LEUO-RELATED"/>
    <property type="match status" value="1"/>
</dbReference>
<dbReference type="InterPro" id="IPR050389">
    <property type="entry name" value="LysR-type_TF"/>
</dbReference>
<name>A0A511B634_9PROT</name>
<protein>
    <submittedName>
        <fullName evidence="6">LysR family transcriptional regulator</fullName>
    </submittedName>
</protein>
<evidence type="ECO:0000313" key="6">
    <source>
        <dbReference type="EMBL" id="GEK95162.1"/>
    </source>
</evidence>
<comment type="similarity">
    <text evidence="1">Belongs to the LysR transcriptional regulatory family.</text>
</comment>
<accession>A0A511B634</accession>
<feature type="domain" description="HTH lysR-type" evidence="5">
    <location>
        <begin position="17"/>
        <end position="74"/>
    </location>
</feature>
<dbReference type="AlphaFoldDB" id="A0A511B634"/>
<evidence type="ECO:0000256" key="3">
    <source>
        <dbReference type="ARBA" id="ARBA00023125"/>
    </source>
</evidence>
<keyword evidence="3" id="KW-0238">DNA-binding</keyword>
<dbReference type="InterPro" id="IPR005119">
    <property type="entry name" value="LysR_subst-bd"/>
</dbReference>
<dbReference type="InterPro" id="IPR000847">
    <property type="entry name" value="LysR_HTH_N"/>
</dbReference>
<dbReference type="PANTHER" id="PTHR30118:SF15">
    <property type="entry name" value="TRANSCRIPTIONAL REGULATORY PROTEIN"/>
    <property type="match status" value="1"/>
</dbReference>
<evidence type="ECO:0000256" key="1">
    <source>
        <dbReference type="ARBA" id="ARBA00009437"/>
    </source>
</evidence>
<proteinExistence type="inferred from homology"/>
<dbReference type="InterPro" id="IPR036390">
    <property type="entry name" value="WH_DNA-bd_sf"/>
</dbReference>
<evidence type="ECO:0000256" key="2">
    <source>
        <dbReference type="ARBA" id="ARBA00023015"/>
    </source>
</evidence>
<sequence>MLNVMTTTFNNNELEGLGLNLLLVLSIMARERSVTATARRIGVGGPAVSMALQRLRNVIDDPLFVRTKQGMIPTARALQLIALVDPFLTQMRISLAAPATFNPHTTERTVRIAIADDLEAVILPGLLEALRSQAPGITLIVRDANYQAIDAIIASGDADIVVSAILNEHPTRAPHRILYRDHFVALFDPSQLDTAGPLELGTYTKTPQILVSPRGETSSPMDRMLEELGVSRNIVAVTSKFSNIPPILQRSALLCNIPSRSALVLAKTFGLMASPLPFSSPEINIGLAWQVALERDPLADWFIGLIVSQFESALVPT</sequence>
<dbReference type="SUPFAM" id="SSF53850">
    <property type="entry name" value="Periplasmic binding protein-like II"/>
    <property type="match status" value="1"/>
</dbReference>
<dbReference type="Gene3D" id="1.10.10.10">
    <property type="entry name" value="Winged helix-like DNA-binding domain superfamily/Winged helix DNA-binding domain"/>
    <property type="match status" value="1"/>
</dbReference>
<dbReference type="Gene3D" id="3.40.190.10">
    <property type="entry name" value="Periplasmic binding protein-like II"/>
    <property type="match status" value="2"/>
</dbReference>
<keyword evidence="2" id="KW-0805">Transcription regulation</keyword>
<dbReference type="Proteomes" id="UP000321079">
    <property type="component" value="Unassembled WGS sequence"/>
</dbReference>
<dbReference type="PROSITE" id="PS50931">
    <property type="entry name" value="HTH_LYSR"/>
    <property type="match status" value="1"/>
</dbReference>
<keyword evidence="7" id="KW-1185">Reference proteome</keyword>
<dbReference type="SUPFAM" id="SSF46785">
    <property type="entry name" value="Winged helix' DNA-binding domain"/>
    <property type="match status" value="1"/>
</dbReference>
<dbReference type="GO" id="GO:0003700">
    <property type="term" value="F:DNA-binding transcription factor activity"/>
    <property type="evidence" value="ECO:0007669"/>
    <property type="project" value="InterPro"/>
</dbReference>
<keyword evidence="4" id="KW-0804">Transcription</keyword>
<dbReference type="Pfam" id="PF03466">
    <property type="entry name" value="LysR_substrate"/>
    <property type="match status" value="1"/>
</dbReference>
<dbReference type="GO" id="GO:0003677">
    <property type="term" value="F:DNA binding"/>
    <property type="evidence" value="ECO:0007669"/>
    <property type="project" value="UniProtKB-KW"/>
</dbReference>
<dbReference type="Pfam" id="PF00126">
    <property type="entry name" value="HTH_1"/>
    <property type="match status" value="1"/>
</dbReference>